<dbReference type="EMBL" id="HBIQ01107954">
    <property type="protein sequence ID" value="CAE0602525.1"/>
    <property type="molecule type" value="Transcribed_RNA"/>
</dbReference>
<evidence type="ECO:0000313" key="2">
    <source>
        <dbReference type="EMBL" id="CAE0602525.1"/>
    </source>
</evidence>
<name>A0A7S3U5S9_9SPIT</name>
<sequence length="133" mass="15403">MLTECLSKIIFNNMTFIVMIKYSKAVSKTECHVIVEQFFLRFYKFMLLQNVFDQTKEHIVINLALKSFFSSFFLLLLSLSFSFGISLFLFLLTLLPLCFQFLSFLLSFGLSFLSSLSISSLFHILSDKIFVAV</sequence>
<reference evidence="2" key="1">
    <citation type="submission" date="2021-01" db="EMBL/GenBank/DDBJ databases">
        <authorList>
            <person name="Corre E."/>
            <person name="Pelletier E."/>
            <person name="Niang G."/>
            <person name="Scheremetjew M."/>
            <person name="Finn R."/>
            <person name="Kale V."/>
            <person name="Holt S."/>
            <person name="Cochrane G."/>
            <person name="Meng A."/>
            <person name="Brown T."/>
            <person name="Cohen L."/>
        </authorList>
    </citation>
    <scope>NUCLEOTIDE SEQUENCE</scope>
    <source>
        <strain evidence="2">SPMC142</strain>
    </source>
</reference>
<dbReference type="AlphaFoldDB" id="A0A7S3U5S9"/>
<keyword evidence="1" id="KW-0812">Transmembrane</keyword>
<keyword evidence="1" id="KW-0472">Membrane</keyword>
<feature type="transmembrane region" description="Helical" evidence="1">
    <location>
        <begin position="101"/>
        <end position="125"/>
    </location>
</feature>
<proteinExistence type="predicted"/>
<organism evidence="2">
    <name type="scientific">Strombidinopsis acuminata</name>
    <dbReference type="NCBI Taxonomy" id="141414"/>
    <lineage>
        <taxon>Eukaryota</taxon>
        <taxon>Sar</taxon>
        <taxon>Alveolata</taxon>
        <taxon>Ciliophora</taxon>
        <taxon>Intramacronucleata</taxon>
        <taxon>Spirotrichea</taxon>
        <taxon>Choreotrichia</taxon>
        <taxon>Choreotrichida</taxon>
        <taxon>Strombidinopsidae</taxon>
        <taxon>Strombidinopsis</taxon>
    </lineage>
</organism>
<evidence type="ECO:0000256" key="1">
    <source>
        <dbReference type="SAM" id="Phobius"/>
    </source>
</evidence>
<keyword evidence="1" id="KW-1133">Transmembrane helix</keyword>
<protein>
    <submittedName>
        <fullName evidence="2">Uncharacterized protein</fullName>
    </submittedName>
</protein>
<gene>
    <name evidence="2" type="ORF">SACU0126_LOCUS34292</name>
</gene>
<feature type="transmembrane region" description="Helical" evidence="1">
    <location>
        <begin position="72"/>
        <end position="95"/>
    </location>
</feature>
<accession>A0A7S3U5S9</accession>